<feature type="short sequence motif" description="Histidine triad motif" evidence="1">
    <location>
        <begin position="97"/>
        <end position="101"/>
    </location>
</feature>
<dbReference type="Pfam" id="PF01230">
    <property type="entry name" value="HIT"/>
    <property type="match status" value="1"/>
</dbReference>
<dbReference type="RefSeq" id="WP_188684582.1">
    <property type="nucleotide sequence ID" value="NZ_BMKX01000002.1"/>
</dbReference>
<dbReference type="PROSITE" id="PS51084">
    <property type="entry name" value="HIT_2"/>
    <property type="match status" value="1"/>
</dbReference>
<evidence type="ECO:0000259" key="2">
    <source>
        <dbReference type="PROSITE" id="PS51084"/>
    </source>
</evidence>
<evidence type="ECO:0000313" key="3">
    <source>
        <dbReference type="EMBL" id="GGJ55851.1"/>
    </source>
</evidence>
<keyword evidence="4" id="KW-1185">Reference proteome</keyword>
<sequence length="120" mass="13543">MNLHPREECAFCTIIHEYAPAKDFRYHGSFVYSFVPLNPVTPGHRLFIPRRHVPTAAHAPELVADCMRSAAVHGSAIHDEFNLIVNSGPNASQTVPHLHIHYVPRRENDGLHLPWTGQTH</sequence>
<dbReference type="SUPFAM" id="SSF54197">
    <property type="entry name" value="HIT-like"/>
    <property type="match status" value="1"/>
</dbReference>
<gene>
    <name evidence="3" type="ORF">GCM10007173_13380</name>
</gene>
<dbReference type="GeneID" id="303303718"/>
<accession>A0ABQ2DFM9</accession>
<evidence type="ECO:0000313" key="4">
    <source>
        <dbReference type="Proteomes" id="UP000606115"/>
    </source>
</evidence>
<evidence type="ECO:0000256" key="1">
    <source>
        <dbReference type="PROSITE-ProRule" id="PRU00464"/>
    </source>
</evidence>
<dbReference type="InterPro" id="IPR036265">
    <property type="entry name" value="HIT-like_sf"/>
</dbReference>
<comment type="caution">
    <text evidence="3">The sequence shown here is derived from an EMBL/GenBank/DDBJ whole genome shotgun (WGS) entry which is preliminary data.</text>
</comment>
<dbReference type="Proteomes" id="UP000606115">
    <property type="component" value="Unassembled WGS sequence"/>
</dbReference>
<proteinExistence type="predicted"/>
<reference evidence="4" key="1">
    <citation type="journal article" date="2019" name="Int. J. Syst. Evol. Microbiol.">
        <title>The Global Catalogue of Microorganisms (GCM) 10K type strain sequencing project: providing services to taxonomists for standard genome sequencing and annotation.</title>
        <authorList>
            <consortium name="The Broad Institute Genomics Platform"/>
            <consortium name="The Broad Institute Genome Sequencing Center for Infectious Disease"/>
            <person name="Wu L."/>
            <person name="Ma J."/>
        </authorList>
    </citation>
    <scope>NUCLEOTIDE SEQUENCE [LARGE SCALE GENOMIC DNA]</scope>
    <source>
        <strain evidence="4">CGMCC 1.3685</strain>
    </source>
</reference>
<dbReference type="PANTHER" id="PTHR47670:SF1">
    <property type="entry name" value="ADENYLYLSULFATASE HINT3"/>
    <property type="match status" value="1"/>
</dbReference>
<name>A0ABQ2DFM9_9MICC</name>
<protein>
    <submittedName>
        <fullName evidence="3">Histidine triad nucleotide-binding protein</fullName>
    </submittedName>
</protein>
<dbReference type="Gene3D" id="3.30.428.10">
    <property type="entry name" value="HIT-like"/>
    <property type="match status" value="1"/>
</dbReference>
<dbReference type="EMBL" id="BMKX01000002">
    <property type="protein sequence ID" value="GGJ55851.1"/>
    <property type="molecule type" value="Genomic_DNA"/>
</dbReference>
<organism evidence="3 4">
    <name type="scientific">Glutamicibacter ardleyensis</name>
    <dbReference type="NCBI Taxonomy" id="225894"/>
    <lineage>
        <taxon>Bacteria</taxon>
        <taxon>Bacillati</taxon>
        <taxon>Actinomycetota</taxon>
        <taxon>Actinomycetes</taxon>
        <taxon>Micrococcales</taxon>
        <taxon>Micrococcaceae</taxon>
        <taxon>Glutamicibacter</taxon>
    </lineage>
</organism>
<dbReference type="InterPro" id="IPR011146">
    <property type="entry name" value="HIT-like"/>
</dbReference>
<feature type="domain" description="HIT" evidence="2">
    <location>
        <begin position="10"/>
        <end position="112"/>
    </location>
</feature>
<dbReference type="PANTHER" id="PTHR47670">
    <property type="entry name" value="ADENYLYLSULFATASE HINT3"/>
    <property type="match status" value="1"/>
</dbReference>